<evidence type="ECO:0000313" key="2">
    <source>
        <dbReference type="Proteomes" id="UP001333110"/>
    </source>
</evidence>
<proteinExistence type="predicted"/>
<dbReference type="EMBL" id="JAUNZN010000001">
    <property type="protein sequence ID" value="KAK4830264.1"/>
    <property type="molecule type" value="Genomic_DNA"/>
</dbReference>
<reference evidence="1 2" key="1">
    <citation type="journal article" date="2023" name="J. Hered.">
        <title>Chromosome-level genome of the wood stork (Mycteria americana) provides insight into avian chromosome evolution.</title>
        <authorList>
            <person name="Flamio R. Jr."/>
            <person name="Ramstad K.M."/>
        </authorList>
    </citation>
    <scope>NUCLEOTIDE SEQUENCE [LARGE SCALE GENOMIC DNA]</scope>
    <source>
        <strain evidence="1">JAX WOST 10</strain>
    </source>
</reference>
<sequence>MYLGITCHSWSPSSTLTGSEKIFKIIESNHKPNTAKSTTKPCLDLMWEEGMSVHCPLLILTLSENQEGITCQVPQLAHFKDRECKYSLFGCQEVGVGLFSQVTSDRTRGNGLKLRQGRFRLGIRKFYFTERVIRHWNRLPREVVESPSQEVFKRHLDEVLRDMVRFTVPPPKNRGFRHGDHRLFAPHFGAFCAVPCRRQAHTAAGEQGRREPLLTGRGPQPVRRLGAEKLLDRDQV</sequence>
<protein>
    <submittedName>
        <fullName evidence="1">Uncharacterized protein</fullName>
    </submittedName>
</protein>
<comment type="caution">
    <text evidence="1">The sequence shown here is derived from an EMBL/GenBank/DDBJ whole genome shotgun (WGS) entry which is preliminary data.</text>
</comment>
<dbReference type="AlphaFoldDB" id="A0AAN7NRL6"/>
<organism evidence="1 2">
    <name type="scientific">Mycteria americana</name>
    <name type="common">Wood stork</name>
    <dbReference type="NCBI Taxonomy" id="33587"/>
    <lineage>
        <taxon>Eukaryota</taxon>
        <taxon>Metazoa</taxon>
        <taxon>Chordata</taxon>
        <taxon>Craniata</taxon>
        <taxon>Vertebrata</taxon>
        <taxon>Euteleostomi</taxon>
        <taxon>Archelosauria</taxon>
        <taxon>Archosauria</taxon>
        <taxon>Dinosauria</taxon>
        <taxon>Saurischia</taxon>
        <taxon>Theropoda</taxon>
        <taxon>Coelurosauria</taxon>
        <taxon>Aves</taxon>
        <taxon>Neognathae</taxon>
        <taxon>Neoaves</taxon>
        <taxon>Aequornithes</taxon>
        <taxon>Ciconiiformes</taxon>
        <taxon>Ciconiidae</taxon>
        <taxon>Mycteria</taxon>
    </lineage>
</organism>
<name>A0AAN7NRL6_MYCAM</name>
<evidence type="ECO:0000313" key="1">
    <source>
        <dbReference type="EMBL" id="KAK4830264.1"/>
    </source>
</evidence>
<dbReference type="Proteomes" id="UP001333110">
    <property type="component" value="Unassembled WGS sequence"/>
</dbReference>
<accession>A0AAN7NRL6</accession>
<gene>
    <name evidence="1" type="ORF">QYF61_009357</name>
</gene>
<keyword evidence="2" id="KW-1185">Reference proteome</keyword>